<evidence type="ECO:0000256" key="2">
    <source>
        <dbReference type="ARBA" id="ARBA00013729"/>
    </source>
</evidence>
<dbReference type="PANTHER" id="PTHR30437">
    <property type="entry name" value="TRANSCRIPTION ELONGATION FACTOR GREA"/>
    <property type="match status" value="1"/>
</dbReference>
<protein>
    <recommendedName>
        <fullName evidence="2 8">Transcription elongation factor GreA</fullName>
    </recommendedName>
    <alternativeName>
        <fullName evidence="7 8">Transcript cleavage factor GreA</fullName>
    </alternativeName>
</protein>
<evidence type="ECO:0000259" key="10">
    <source>
        <dbReference type="Pfam" id="PF01272"/>
    </source>
</evidence>
<evidence type="ECO:0000256" key="5">
    <source>
        <dbReference type="ARBA" id="ARBA00023163"/>
    </source>
</evidence>
<evidence type="ECO:0000313" key="12">
    <source>
        <dbReference type="EMBL" id="SDD69836.1"/>
    </source>
</evidence>
<proteinExistence type="inferred from homology"/>
<keyword evidence="13" id="KW-1185">Reference proteome</keyword>
<comment type="similarity">
    <text evidence="1 8 9">Belongs to the GreA/GreB family.</text>
</comment>
<dbReference type="HAMAP" id="MF_00105">
    <property type="entry name" value="GreA_GreB"/>
    <property type="match status" value="1"/>
</dbReference>
<feature type="domain" description="Transcription elongation factor GreA/GreB C-terminal" evidence="10">
    <location>
        <begin position="82"/>
        <end position="155"/>
    </location>
</feature>
<evidence type="ECO:0000313" key="13">
    <source>
        <dbReference type="Proteomes" id="UP000199412"/>
    </source>
</evidence>
<dbReference type="NCBIfam" id="NF001264">
    <property type="entry name" value="PRK00226.1-5"/>
    <property type="match status" value="1"/>
</dbReference>
<dbReference type="FunFam" id="3.10.50.30:FF:000001">
    <property type="entry name" value="Transcription elongation factor GreA"/>
    <property type="match status" value="1"/>
</dbReference>
<dbReference type="GO" id="GO:0032784">
    <property type="term" value="P:regulation of DNA-templated transcription elongation"/>
    <property type="evidence" value="ECO:0007669"/>
    <property type="project" value="UniProtKB-UniRule"/>
</dbReference>
<dbReference type="Gene3D" id="3.10.50.30">
    <property type="entry name" value="Transcription elongation factor, GreA/GreB, C-terminal domain"/>
    <property type="match status" value="1"/>
</dbReference>
<dbReference type="InterPro" id="IPR006359">
    <property type="entry name" value="Tscrpt_elong_fac_GreA"/>
</dbReference>
<evidence type="ECO:0000256" key="7">
    <source>
        <dbReference type="ARBA" id="ARBA00030776"/>
    </source>
</evidence>
<dbReference type="SUPFAM" id="SSF54534">
    <property type="entry name" value="FKBP-like"/>
    <property type="match status" value="1"/>
</dbReference>
<dbReference type="NCBIfam" id="NF001261">
    <property type="entry name" value="PRK00226.1-2"/>
    <property type="match status" value="1"/>
</dbReference>
<dbReference type="GO" id="GO:0003677">
    <property type="term" value="F:DNA binding"/>
    <property type="evidence" value="ECO:0007669"/>
    <property type="project" value="UniProtKB-UniRule"/>
</dbReference>
<dbReference type="PANTHER" id="PTHR30437:SF4">
    <property type="entry name" value="TRANSCRIPTION ELONGATION FACTOR GREA"/>
    <property type="match status" value="1"/>
</dbReference>
<dbReference type="FunFam" id="1.10.287.180:FF:000001">
    <property type="entry name" value="Transcription elongation factor GreA"/>
    <property type="match status" value="1"/>
</dbReference>
<dbReference type="PROSITE" id="PS00829">
    <property type="entry name" value="GREAB_1"/>
    <property type="match status" value="1"/>
</dbReference>
<dbReference type="InterPro" id="IPR023459">
    <property type="entry name" value="Tscrpt_elong_fac_GreA/B_fam"/>
</dbReference>
<dbReference type="STRING" id="69960.SAMN05421720_101282"/>
<dbReference type="OrthoDB" id="9808774at2"/>
<dbReference type="InterPro" id="IPR022691">
    <property type="entry name" value="Tscrpt_elong_fac_GreA/B_N"/>
</dbReference>
<dbReference type="Pfam" id="PF03449">
    <property type="entry name" value="GreA_GreB_N"/>
    <property type="match status" value="1"/>
</dbReference>
<gene>
    <name evidence="8" type="primary">greA</name>
    <name evidence="12" type="ORF">SAMN05421720_101282</name>
</gene>
<dbReference type="GO" id="GO:0003746">
    <property type="term" value="F:translation elongation factor activity"/>
    <property type="evidence" value="ECO:0007669"/>
    <property type="project" value="UniProtKB-KW"/>
</dbReference>
<dbReference type="NCBIfam" id="NF001263">
    <property type="entry name" value="PRK00226.1-4"/>
    <property type="match status" value="1"/>
</dbReference>
<feature type="domain" description="Transcription elongation factor GreA/GreB N-terminal" evidence="11">
    <location>
        <begin position="4"/>
        <end position="74"/>
    </location>
</feature>
<evidence type="ECO:0000259" key="11">
    <source>
        <dbReference type="Pfam" id="PF03449"/>
    </source>
</evidence>
<sequence>MEKVPMTADGLKSLEDELKSLKSKDRPAVIRAISEAREHGDLSENAEYHAARERQSFIEGRIKELEDIISRADVIDVSKLSGDTVRFGATVTVADEDTDEEQTYQIVGVHEADLKAGRISISSPIARALIGKSVGDTVEVKAPGGSKFYEVVKIAFG</sequence>
<evidence type="ECO:0000256" key="9">
    <source>
        <dbReference type="RuleBase" id="RU000556"/>
    </source>
</evidence>
<evidence type="ECO:0000256" key="1">
    <source>
        <dbReference type="ARBA" id="ARBA00008213"/>
    </source>
</evidence>
<keyword evidence="5 8" id="KW-0804">Transcription</keyword>
<evidence type="ECO:0000256" key="3">
    <source>
        <dbReference type="ARBA" id="ARBA00023015"/>
    </source>
</evidence>
<comment type="function">
    <text evidence="6 8 9">Necessary for efficient RNA polymerase transcription elongation past template-encoded arresting sites. The arresting sites in DNA have the property of trapping a certain fraction of elongating RNA polymerases that pass through, resulting in locked ternary complexes. Cleavage of the nascent transcript by cleavage factors such as GreA or GreB allows the resumption of elongation from the new 3'terminus. GreA releases sequences of 2 to 3 nucleotides.</text>
</comment>
<keyword evidence="3 8" id="KW-0805">Transcription regulation</keyword>
<dbReference type="SUPFAM" id="SSF46557">
    <property type="entry name" value="GreA transcript cleavage protein, N-terminal domain"/>
    <property type="match status" value="1"/>
</dbReference>
<dbReference type="Proteomes" id="UP000199412">
    <property type="component" value="Unassembled WGS sequence"/>
</dbReference>
<dbReference type="PROSITE" id="PS00830">
    <property type="entry name" value="GREAB_2"/>
    <property type="match status" value="1"/>
</dbReference>
<dbReference type="AlphaFoldDB" id="A0A1G6WXQ6"/>
<reference evidence="12 13" key="1">
    <citation type="submission" date="2016-10" db="EMBL/GenBank/DDBJ databases">
        <authorList>
            <person name="de Groot N.N."/>
        </authorList>
    </citation>
    <scope>NUCLEOTIDE SEQUENCE [LARGE SCALE GENOMIC DNA]</scope>
    <source>
        <strain evidence="12 13">ATCC 700224</strain>
    </source>
</reference>
<dbReference type="PIRSF" id="PIRSF006092">
    <property type="entry name" value="GreA_GreB"/>
    <property type="match status" value="1"/>
</dbReference>
<keyword evidence="4 8" id="KW-0238">DNA-binding</keyword>
<dbReference type="InterPro" id="IPR001437">
    <property type="entry name" value="Tscrpt_elong_fac_GreA/B_C"/>
</dbReference>
<dbReference type="Gene3D" id="1.10.287.180">
    <property type="entry name" value="Transcription elongation factor, GreA/GreB, N-terminal domain"/>
    <property type="match status" value="1"/>
</dbReference>
<evidence type="ECO:0000256" key="6">
    <source>
        <dbReference type="ARBA" id="ARBA00024916"/>
    </source>
</evidence>
<dbReference type="GO" id="GO:0070063">
    <property type="term" value="F:RNA polymerase binding"/>
    <property type="evidence" value="ECO:0007669"/>
    <property type="project" value="InterPro"/>
</dbReference>
<dbReference type="RefSeq" id="WP_092780979.1">
    <property type="nucleotide sequence ID" value="NZ_FNAP01000001.1"/>
</dbReference>
<dbReference type="InterPro" id="IPR018151">
    <property type="entry name" value="TF_GreA/GreB_CS"/>
</dbReference>
<dbReference type="InterPro" id="IPR028624">
    <property type="entry name" value="Tscrpt_elong_fac_GreA/B"/>
</dbReference>
<keyword evidence="12" id="KW-0251">Elongation factor</keyword>
<evidence type="ECO:0000256" key="4">
    <source>
        <dbReference type="ARBA" id="ARBA00023125"/>
    </source>
</evidence>
<organism evidence="12 13">
    <name type="scientific">Rhodospira trueperi</name>
    <dbReference type="NCBI Taxonomy" id="69960"/>
    <lineage>
        <taxon>Bacteria</taxon>
        <taxon>Pseudomonadati</taxon>
        <taxon>Pseudomonadota</taxon>
        <taxon>Alphaproteobacteria</taxon>
        <taxon>Rhodospirillales</taxon>
        <taxon>Rhodospirillaceae</taxon>
        <taxon>Rhodospira</taxon>
    </lineage>
</organism>
<dbReference type="GO" id="GO:0006354">
    <property type="term" value="P:DNA-templated transcription elongation"/>
    <property type="evidence" value="ECO:0007669"/>
    <property type="project" value="TreeGrafter"/>
</dbReference>
<keyword evidence="12" id="KW-0648">Protein biosynthesis</keyword>
<dbReference type="InterPro" id="IPR036805">
    <property type="entry name" value="Tscrpt_elong_fac_GreA/B_N_sf"/>
</dbReference>
<dbReference type="Pfam" id="PF01272">
    <property type="entry name" value="GreA_GreB"/>
    <property type="match status" value="1"/>
</dbReference>
<accession>A0A1G6WXQ6</accession>
<dbReference type="EMBL" id="FNAP01000001">
    <property type="protein sequence ID" value="SDD69836.1"/>
    <property type="molecule type" value="Genomic_DNA"/>
</dbReference>
<dbReference type="NCBIfam" id="TIGR01462">
    <property type="entry name" value="greA"/>
    <property type="match status" value="1"/>
</dbReference>
<name>A0A1G6WXQ6_9PROT</name>
<evidence type="ECO:0000256" key="8">
    <source>
        <dbReference type="HAMAP-Rule" id="MF_00105"/>
    </source>
</evidence>
<dbReference type="InterPro" id="IPR036953">
    <property type="entry name" value="GreA/GreB_C_sf"/>
</dbReference>